<sequence>MRKAPSAFSGFAHLMMKIRTILLLGWLAGLVTAAGQEKEAESSSPPVGSLGEKMPEGGKPLRIRIETWEAPALEITRRLDDVRDAAALAKLRAEWLAGAPGVTLINSPVLAIDASKRELMESITERIYPTEYEPPSLGGHGAMQERKEPPENWVEVIERMLTDVVPTSFETRNTGITLEVAVDPVKGEEKIWNVAVNLEDVQLVGKDVYANAPADVAMPVFATFRSTGGARLEEGKWRLLGAQEPPRGMEGKSSDKRWVTLVRIDADE</sequence>
<keyword evidence="3" id="KW-1185">Reference proteome</keyword>
<protein>
    <submittedName>
        <fullName evidence="2">Uncharacterized protein</fullName>
    </submittedName>
</protein>
<feature type="region of interest" description="Disordered" evidence="1">
    <location>
        <begin position="37"/>
        <end position="56"/>
    </location>
</feature>
<evidence type="ECO:0000313" key="3">
    <source>
        <dbReference type="Proteomes" id="UP001207930"/>
    </source>
</evidence>
<evidence type="ECO:0000313" key="2">
    <source>
        <dbReference type="EMBL" id="MCW1885271.1"/>
    </source>
</evidence>
<proteinExistence type="predicted"/>
<dbReference type="EMBL" id="JAPDDS010000005">
    <property type="protein sequence ID" value="MCW1885271.1"/>
    <property type="molecule type" value="Genomic_DNA"/>
</dbReference>
<dbReference type="Proteomes" id="UP001207930">
    <property type="component" value="Unassembled WGS sequence"/>
</dbReference>
<comment type="caution">
    <text evidence="2">The sequence shown here is derived from an EMBL/GenBank/DDBJ whole genome shotgun (WGS) entry which is preliminary data.</text>
</comment>
<gene>
    <name evidence="2" type="ORF">OKA04_11070</name>
</gene>
<organism evidence="2 3">
    <name type="scientific">Luteolibacter flavescens</name>
    <dbReference type="NCBI Taxonomy" id="1859460"/>
    <lineage>
        <taxon>Bacteria</taxon>
        <taxon>Pseudomonadati</taxon>
        <taxon>Verrucomicrobiota</taxon>
        <taxon>Verrucomicrobiia</taxon>
        <taxon>Verrucomicrobiales</taxon>
        <taxon>Verrucomicrobiaceae</taxon>
        <taxon>Luteolibacter</taxon>
    </lineage>
</organism>
<dbReference type="RefSeq" id="WP_264501228.1">
    <property type="nucleotide sequence ID" value="NZ_JAPDDS010000005.1"/>
</dbReference>
<name>A0ABT3FNX6_9BACT</name>
<accession>A0ABT3FNX6</accession>
<reference evidence="2 3" key="1">
    <citation type="submission" date="2022-10" db="EMBL/GenBank/DDBJ databases">
        <title>Luteolibacter flavescens strain MCCC 1K03193, whole genome shotgun sequencing project.</title>
        <authorList>
            <person name="Zhao G."/>
            <person name="Shen L."/>
        </authorList>
    </citation>
    <scope>NUCLEOTIDE SEQUENCE [LARGE SCALE GENOMIC DNA]</scope>
    <source>
        <strain evidence="2 3">MCCC 1K03193</strain>
    </source>
</reference>
<evidence type="ECO:0000256" key="1">
    <source>
        <dbReference type="SAM" id="MobiDB-lite"/>
    </source>
</evidence>